<gene>
    <name evidence="1" type="ORF">K8U81_04950</name>
</gene>
<accession>A0A921FE55</accession>
<dbReference type="EMBL" id="DYXD01000110">
    <property type="protein sequence ID" value="HJF07530.1"/>
    <property type="molecule type" value="Genomic_DNA"/>
</dbReference>
<reference evidence="1" key="1">
    <citation type="journal article" date="2021" name="PeerJ">
        <title>Extensive microbial diversity within the chicken gut microbiome revealed by metagenomics and culture.</title>
        <authorList>
            <person name="Gilroy R."/>
            <person name="Ravi A."/>
            <person name="Getino M."/>
            <person name="Pursley I."/>
            <person name="Horton D.L."/>
            <person name="Alikhan N.F."/>
            <person name="Baker D."/>
            <person name="Gharbi K."/>
            <person name="Hall N."/>
            <person name="Watson M."/>
            <person name="Adriaenssens E.M."/>
            <person name="Foster-Nyarko E."/>
            <person name="Jarju S."/>
            <person name="Secka A."/>
            <person name="Antonio M."/>
            <person name="Oren A."/>
            <person name="Chaudhuri R.R."/>
            <person name="La Ragione R."/>
            <person name="Hildebrand F."/>
            <person name="Pallen M.J."/>
        </authorList>
    </citation>
    <scope>NUCLEOTIDE SEQUENCE</scope>
    <source>
        <strain evidence="1">CHK165-8395</strain>
    </source>
</reference>
<dbReference type="Proteomes" id="UP000718012">
    <property type="component" value="Unassembled WGS sequence"/>
</dbReference>
<comment type="caution">
    <text evidence="1">The sequence shown here is derived from an EMBL/GenBank/DDBJ whole genome shotgun (WGS) entry which is preliminary data.</text>
</comment>
<dbReference type="RefSeq" id="WP_204481941.1">
    <property type="nucleotide sequence ID" value="NZ_CALUHW010000086.1"/>
</dbReference>
<dbReference type="AlphaFoldDB" id="A0A921FE55"/>
<protein>
    <submittedName>
        <fullName evidence="1">Uncharacterized protein</fullName>
    </submittedName>
</protein>
<name>A0A921FE55_9BACT</name>
<proteinExistence type="predicted"/>
<sequence length="397" mass="45811">MDYKLSILTGNKKNQLIAAGNPVELKPVDIRSYESDNISISEEIQSSYKEKNLSGYDIFNVIGNALAIEDIHQGDLVLGKILNAEEKTQIKSEDVLIFRINHESERYKNFPNIPDFKLRKFRTFISFSNEENDNETIIAQVAPIMSEIQQPHIKEKFIKKLDEAKKVLKGESLLLLSVNYLNEDIDFSFHTLADLYARVDYIAKIEKNGEHNEIKELISVNENKDEHLKKALQYLASHKINQYFCSTKESFRKEALINIFTHAQSQIRGAFNRLSDITNDNELMFKLSEFLRKGGKVDLIVYNNDQWTFEQFILHYNLTNLETLISIKQTPQGAQFARNDNGIKNGITFCLGDEDMYVLRPNINAPFVECNFNNSDFYNIISPIFEQQMQTLPNIGL</sequence>
<evidence type="ECO:0000313" key="1">
    <source>
        <dbReference type="EMBL" id="HJF07530.1"/>
    </source>
</evidence>
<organism evidence="1 2">
    <name type="scientific">Phocaeicola coprocola</name>
    <dbReference type="NCBI Taxonomy" id="310298"/>
    <lineage>
        <taxon>Bacteria</taxon>
        <taxon>Pseudomonadati</taxon>
        <taxon>Bacteroidota</taxon>
        <taxon>Bacteroidia</taxon>
        <taxon>Bacteroidales</taxon>
        <taxon>Bacteroidaceae</taxon>
        <taxon>Phocaeicola</taxon>
    </lineage>
</organism>
<evidence type="ECO:0000313" key="2">
    <source>
        <dbReference type="Proteomes" id="UP000718012"/>
    </source>
</evidence>
<reference evidence="1" key="2">
    <citation type="submission" date="2021-09" db="EMBL/GenBank/DDBJ databases">
        <authorList>
            <person name="Gilroy R."/>
        </authorList>
    </citation>
    <scope>NUCLEOTIDE SEQUENCE</scope>
    <source>
        <strain evidence="1">CHK165-8395</strain>
    </source>
</reference>